<dbReference type="GO" id="GO:0003735">
    <property type="term" value="F:structural constituent of ribosome"/>
    <property type="evidence" value="ECO:0007669"/>
    <property type="project" value="InterPro"/>
</dbReference>
<keyword evidence="2" id="KW-1185">Reference proteome</keyword>
<dbReference type="Ensembl" id="ENSSRHT00000002332.1">
    <property type="protein sequence ID" value="ENSSRHP00000002241.1"/>
    <property type="gene ID" value="ENSSRHG00000001567.1"/>
</dbReference>
<dbReference type="InterPro" id="IPR001210">
    <property type="entry name" value="Ribosomal_eS17"/>
</dbReference>
<proteinExistence type="predicted"/>
<organism evidence="1 2">
    <name type="scientific">Sinocyclocheilus rhinocerous</name>
    <dbReference type="NCBI Taxonomy" id="307959"/>
    <lineage>
        <taxon>Eukaryota</taxon>
        <taxon>Metazoa</taxon>
        <taxon>Chordata</taxon>
        <taxon>Craniata</taxon>
        <taxon>Vertebrata</taxon>
        <taxon>Euteleostomi</taxon>
        <taxon>Actinopterygii</taxon>
        <taxon>Neopterygii</taxon>
        <taxon>Teleostei</taxon>
        <taxon>Ostariophysi</taxon>
        <taxon>Cypriniformes</taxon>
        <taxon>Cyprinidae</taxon>
        <taxon>Cyprininae</taxon>
        <taxon>Sinocyclocheilus</taxon>
    </lineage>
</organism>
<dbReference type="AlphaFoldDB" id="A0A673FSB3"/>
<dbReference type="GO" id="GO:0005840">
    <property type="term" value="C:ribosome"/>
    <property type="evidence" value="ECO:0007669"/>
    <property type="project" value="InterPro"/>
</dbReference>
<evidence type="ECO:0000313" key="1">
    <source>
        <dbReference type="Ensembl" id="ENSSRHP00000002241.1"/>
    </source>
</evidence>
<accession>A0A673FSB3</accession>
<dbReference type="Proteomes" id="UP000472270">
    <property type="component" value="Unassembled WGS sequence"/>
</dbReference>
<reference evidence="1" key="2">
    <citation type="submission" date="2025-09" db="UniProtKB">
        <authorList>
            <consortium name="Ensembl"/>
        </authorList>
    </citation>
    <scope>IDENTIFICATION</scope>
</reference>
<sequence length="80" mass="9153">MFARSACDVLMWFDLVFDLRLRLSDDDDDVFLQVSALDQEIIEVDTDTKEMLKLLDFGNLSNLQVTQPPVGMNFKTPRGV</sequence>
<reference evidence="1" key="1">
    <citation type="submission" date="2025-08" db="UniProtKB">
        <authorList>
            <consortium name="Ensembl"/>
        </authorList>
    </citation>
    <scope>IDENTIFICATION</scope>
</reference>
<name>A0A673FSB3_9TELE</name>
<protein>
    <submittedName>
        <fullName evidence="1">Uncharacterized protein</fullName>
    </submittedName>
</protein>
<evidence type="ECO:0000313" key="2">
    <source>
        <dbReference type="Proteomes" id="UP000472270"/>
    </source>
</evidence>
<dbReference type="GO" id="GO:0006412">
    <property type="term" value="P:translation"/>
    <property type="evidence" value="ECO:0007669"/>
    <property type="project" value="InterPro"/>
</dbReference>
<dbReference type="Pfam" id="PF00833">
    <property type="entry name" value="Ribosomal_S17e"/>
    <property type="match status" value="1"/>
</dbReference>